<dbReference type="GO" id="GO:0006508">
    <property type="term" value="P:proteolysis"/>
    <property type="evidence" value="ECO:0007669"/>
    <property type="project" value="UniProtKB-KW"/>
</dbReference>
<keyword evidence="3" id="KW-0645">Protease</keyword>
<dbReference type="SUPFAM" id="SSF53474">
    <property type="entry name" value="alpha/beta-Hydrolases"/>
    <property type="match status" value="1"/>
</dbReference>
<keyword evidence="9" id="KW-1185">Reference proteome</keyword>
<dbReference type="OMA" id="DACIGQW"/>
<evidence type="ECO:0000313" key="8">
    <source>
        <dbReference type="EMBL" id="EAQ88381.1"/>
    </source>
</evidence>
<dbReference type="AlphaFoldDB" id="Q2GZP6"/>
<dbReference type="MEROPS" id="S10.014"/>
<dbReference type="eggNOG" id="KOG1282">
    <property type="taxonomic scope" value="Eukaryota"/>
</dbReference>
<dbReference type="OrthoDB" id="443318at2759"/>
<evidence type="ECO:0000256" key="3">
    <source>
        <dbReference type="ARBA" id="ARBA00022670"/>
    </source>
</evidence>
<keyword evidence="7" id="KW-0732">Signal</keyword>
<organism evidence="8 9">
    <name type="scientific">Chaetomium globosum (strain ATCC 6205 / CBS 148.51 / DSM 1962 / NBRC 6347 / NRRL 1970)</name>
    <name type="common">Soil fungus</name>
    <dbReference type="NCBI Taxonomy" id="306901"/>
    <lineage>
        <taxon>Eukaryota</taxon>
        <taxon>Fungi</taxon>
        <taxon>Dikarya</taxon>
        <taxon>Ascomycota</taxon>
        <taxon>Pezizomycotina</taxon>
        <taxon>Sordariomycetes</taxon>
        <taxon>Sordariomycetidae</taxon>
        <taxon>Sordariales</taxon>
        <taxon>Chaetomiaceae</taxon>
        <taxon>Chaetomium</taxon>
    </lineage>
</organism>
<evidence type="ECO:0008006" key="10">
    <source>
        <dbReference type="Google" id="ProtNLM"/>
    </source>
</evidence>
<evidence type="ECO:0000313" key="9">
    <source>
        <dbReference type="Proteomes" id="UP000001056"/>
    </source>
</evidence>
<dbReference type="HOGENOM" id="CLU_008523_12_3_1"/>
<feature type="region of interest" description="Disordered" evidence="6">
    <location>
        <begin position="28"/>
        <end position="53"/>
    </location>
</feature>
<dbReference type="Gene3D" id="3.40.50.1820">
    <property type="entry name" value="alpha/beta hydrolase"/>
    <property type="match status" value="1"/>
</dbReference>
<dbReference type="EMBL" id="CH408032">
    <property type="protein sequence ID" value="EAQ88381.1"/>
    <property type="molecule type" value="Genomic_DNA"/>
</dbReference>
<dbReference type="RefSeq" id="XP_001224214.1">
    <property type="nucleotide sequence ID" value="XM_001224213.1"/>
</dbReference>
<reference evidence="9" key="1">
    <citation type="journal article" date="2015" name="Genome Announc.">
        <title>Draft genome sequence of the cellulolytic fungus Chaetomium globosum.</title>
        <authorList>
            <person name="Cuomo C.A."/>
            <person name="Untereiner W.A."/>
            <person name="Ma L.-J."/>
            <person name="Grabherr M."/>
            <person name="Birren B.W."/>
        </authorList>
    </citation>
    <scope>NUCLEOTIDE SEQUENCE [LARGE SCALE GENOMIC DNA]</scope>
    <source>
        <strain evidence="9">ATCC 6205 / CBS 148.51 / DSM 1962 / NBRC 6347 / NRRL 1970</strain>
    </source>
</reference>
<accession>Q2GZP6</accession>
<evidence type="ECO:0000256" key="4">
    <source>
        <dbReference type="ARBA" id="ARBA00022801"/>
    </source>
</evidence>
<dbReference type="Pfam" id="PF00450">
    <property type="entry name" value="Peptidase_S10"/>
    <property type="match status" value="1"/>
</dbReference>
<sequence length="448" mass="48355">MHWSLASLVTALAVPSFGFLQPSLLNPRHPRHSPRVENQPVQNPTQSSFQNQTQSPFLNERSSVYFWSSLHNPAAQENKEILIYLTGGPGCSSIGELLQLNGPVSWQPGTFQPVQNKWSWHRLTNVVWIDQPVGTGFSQGSPTSTSEADVTRDFLGFWQNFVDTFTLQGYQVYVTGSSYGGMYAPFISSAMLDRNDTAYFNVSGMAVWDGLYSKFPLVEDIPVARFVDKWKEALPFNDTFKAGIKAIDEKCGYSAYLDEFLVFPPKGPQPSIMPGEDPVTGLARPECSLYLATFLAAKELNPCLNPFDVTSKCPALFAPSRRPTFDLPAVKTALHAPPNTTWAFWPGHGHATPVFAGPASTSSLNAGPGRPARGLPGVIERTGNVILGHGSRDFLVLPEGTLLTIQNLTWGGGMGFGERPEGVLFVPATAGGAAGAGVVGEQSCGEGG</sequence>
<dbReference type="PANTHER" id="PTHR11802:SF479">
    <property type="entry name" value="CARBOXYPEPTIDASE"/>
    <property type="match status" value="1"/>
</dbReference>
<dbReference type="VEuPathDB" id="FungiDB:CHGG_05000"/>
<evidence type="ECO:0000256" key="1">
    <source>
        <dbReference type="ARBA" id="ARBA00009431"/>
    </source>
</evidence>
<dbReference type="GO" id="GO:0004185">
    <property type="term" value="F:serine-type carboxypeptidase activity"/>
    <property type="evidence" value="ECO:0007669"/>
    <property type="project" value="InterPro"/>
</dbReference>
<keyword evidence="2" id="KW-0121">Carboxypeptidase</keyword>
<protein>
    <recommendedName>
        <fullName evidence="10">AB hydrolase-1 domain-containing protein</fullName>
    </recommendedName>
</protein>
<dbReference type="InterPro" id="IPR001563">
    <property type="entry name" value="Peptidase_S10"/>
</dbReference>
<evidence type="ECO:0000256" key="5">
    <source>
        <dbReference type="ARBA" id="ARBA00023180"/>
    </source>
</evidence>
<feature type="compositionally biased region" description="Polar residues" evidence="6">
    <location>
        <begin position="39"/>
        <end position="53"/>
    </location>
</feature>
<evidence type="ECO:0000256" key="6">
    <source>
        <dbReference type="SAM" id="MobiDB-lite"/>
    </source>
</evidence>
<keyword evidence="4" id="KW-0378">Hydrolase</keyword>
<proteinExistence type="inferred from homology"/>
<evidence type="ECO:0000256" key="2">
    <source>
        <dbReference type="ARBA" id="ARBA00022645"/>
    </source>
</evidence>
<dbReference type="GeneID" id="4391928"/>
<dbReference type="Proteomes" id="UP000001056">
    <property type="component" value="Unassembled WGS sequence"/>
</dbReference>
<comment type="similarity">
    <text evidence="1">Belongs to the peptidase S10 family.</text>
</comment>
<dbReference type="InterPro" id="IPR029058">
    <property type="entry name" value="AB_hydrolase_fold"/>
</dbReference>
<gene>
    <name evidence="8" type="ORF">CHGG_05000</name>
</gene>
<dbReference type="InParanoid" id="Q2GZP6"/>
<evidence type="ECO:0000256" key="7">
    <source>
        <dbReference type="SAM" id="SignalP"/>
    </source>
</evidence>
<name>Q2GZP6_CHAGB</name>
<keyword evidence="5" id="KW-0325">Glycoprotein</keyword>
<feature type="chain" id="PRO_5004208783" description="AB hydrolase-1 domain-containing protein" evidence="7">
    <location>
        <begin position="19"/>
        <end position="448"/>
    </location>
</feature>
<dbReference type="PANTHER" id="PTHR11802">
    <property type="entry name" value="SERINE PROTEASE FAMILY S10 SERINE CARBOXYPEPTIDASE"/>
    <property type="match status" value="1"/>
</dbReference>
<feature type="signal peptide" evidence="7">
    <location>
        <begin position="1"/>
        <end position="18"/>
    </location>
</feature>
<dbReference type="PRINTS" id="PR00724">
    <property type="entry name" value="CRBOXYPTASEC"/>
</dbReference>